<evidence type="ECO:0000256" key="3">
    <source>
        <dbReference type="ARBA" id="ARBA00012824"/>
    </source>
</evidence>
<name>A0A929FAB7_LEPEC</name>
<dbReference type="SUPFAM" id="SSF56322">
    <property type="entry name" value="ADC synthase"/>
    <property type="match status" value="1"/>
</dbReference>
<dbReference type="AlphaFoldDB" id="A0A929FAB7"/>
<evidence type="ECO:0000313" key="8">
    <source>
        <dbReference type="Proteomes" id="UP000615026"/>
    </source>
</evidence>
<organism evidence="7 8">
    <name type="scientific">Leptolyngbya cf. ectocarpi LEGE 11479</name>
    <dbReference type="NCBI Taxonomy" id="1828722"/>
    <lineage>
        <taxon>Bacteria</taxon>
        <taxon>Bacillati</taxon>
        <taxon>Cyanobacteriota</taxon>
        <taxon>Cyanophyceae</taxon>
        <taxon>Leptolyngbyales</taxon>
        <taxon>Leptolyngbyaceae</taxon>
        <taxon>Leptolyngbya group</taxon>
        <taxon>Leptolyngbya</taxon>
    </lineage>
</organism>
<gene>
    <name evidence="7" type="ORF">IQ260_14530</name>
</gene>
<dbReference type="GO" id="GO:0008909">
    <property type="term" value="F:isochorismate synthase activity"/>
    <property type="evidence" value="ECO:0007669"/>
    <property type="project" value="UniProtKB-EC"/>
</dbReference>
<dbReference type="Gene3D" id="3.60.120.10">
    <property type="entry name" value="Anthranilate synthase"/>
    <property type="match status" value="1"/>
</dbReference>
<comment type="caution">
    <text evidence="7">The sequence shown here is derived from an EMBL/GenBank/DDBJ whole genome shotgun (WGS) entry which is preliminary data.</text>
</comment>
<evidence type="ECO:0000256" key="4">
    <source>
        <dbReference type="ARBA" id="ARBA00023235"/>
    </source>
</evidence>
<dbReference type="EC" id="5.4.4.2" evidence="3"/>
<evidence type="ECO:0000313" key="7">
    <source>
        <dbReference type="EMBL" id="MBE9067868.1"/>
    </source>
</evidence>
<evidence type="ECO:0000256" key="2">
    <source>
        <dbReference type="ARBA" id="ARBA00005297"/>
    </source>
</evidence>
<keyword evidence="8" id="KW-1185">Reference proteome</keyword>
<proteinExistence type="inferred from homology"/>
<evidence type="ECO:0000256" key="1">
    <source>
        <dbReference type="ARBA" id="ARBA00000799"/>
    </source>
</evidence>
<sequence>MTVAPYQSSLFKRCKEIHAFLSDCQRQATYDQHAKLANITLPISPIEPWLVLQQLETTYPIHFYYSTAKYTLLGLGITIAQKAAGADRFERMQQFVSVWKRRILSSNQTGLIIKPYFLCGFTFFDQAAANSLFDAAQVFVPQLQILQRDGETAVSLNYLIDDEVNINRLVDEIRQQLQILESLSKKTARQTFVDIPNASKTPKVIRDVGNFENMVGSVLPVLKHPTLHKVVLADALDVLSASPFHIPESLKALGLAYSDCCIFSLSNGQGQVFMGASPERLLSITTSDNRKQLTTDALAGSAPRGDTARNDQLMAQQLLNNPKERYEHQVVVEFIIEQLTQLGLKPELANSPQVLKLANIQHLHTPIQAVLPQGLKPLHLVKILHPTPAVAGLPRPTASQLLKTTESFDRELYASPIGWIDANGNSEFIVGIRSALIDGRQARLFAGAGIVAQSDPRRELAEVKLKLQALLGALV</sequence>
<dbReference type="InterPro" id="IPR015890">
    <property type="entry name" value="Chorismate_C"/>
</dbReference>
<dbReference type="EMBL" id="JADEXP010000124">
    <property type="protein sequence ID" value="MBE9067868.1"/>
    <property type="molecule type" value="Genomic_DNA"/>
</dbReference>
<evidence type="ECO:0000256" key="5">
    <source>
        <dbReference type="ARBA" id="ARBA00041564"/>
    </source>
</evidence>
<dbReference type="InterPro" id="IPR004561">
    <property type="entry name" value="IsoChor_synthase"/>
</dbReference>
<protein>
    <recommendedName>
        <fullName evidence="3">isochorismate synthase</fullName>
        <ecNumber evidence="3">5.4.4.2</ecNumber>
    </recommendedName>
    <alternativeName>
        <fullName evidence="5">Isochorismate mutase</fullName>
    </alternativeName>
</protein>
<evidence type="ECO:0000259" key="6">
    <source>
        <dbReference type="Pfam" id="PF00425"/>
    </source>
</evidence>
<keyword evidence="4 7" id="KW-0413">Isomerase</keyword>
<reference evidence="7" key="1">
    <citation type="submission" date="2020-10" db="EMBL/GenBank/DDBJ databases">
        <authorList>
            <person name="Castelo-Branco R."/>
            <person name="Eusebio N."/>
            <person name="Adriana R."/>
            <person name="Vieira A."/>
            <person name="Brugerolle De Fraissinette N."/>
            <person name="Rezende De Castro R."/>
            <person name="Schneider M.P."/>
            <person name="Vasconcelos V."/>
            <person name="Leao P.N."/>
        </authorList>
    </citation>
    <scope>NUCLEOTIDE SEQUENCE</scope>
    <source>
        <strain evidence="7">LEGE 11479</strain>
    </source>
</reference>
<dbReference type="InterPro" id="IPR005801">
    <property type="entry name" value="ADC_synthase"/>
</dbReference>
<dbReference type="NCBIfam" id="TIGR00543">
    <property type="entry name" value="isochor_syn"/>
    <property type="match status" value="1"/>
</dbReference>
<dbReference type="PANTHER" id="PTHR42839">
    <property type="entry name" value="ISOCHORISMATE SYNTHASE ENTC"/>
    <property type="match status" value="1"/>
</dbReference>
<comment type="similarity">
    <text evidence="2">Belongs to the isochorismate synthase family.</text>
</comment>
<feature type="domain" description="Chorismate-utilising enzyme C-terminal" evidence="6">
    <location>
        <begin position="211"/>
        <end position="466"/>
    </location>
</feature>
<dbReference type="RefSeq" id="WP_193993825.1">
    <property type="nucleotide sequence ID" value="NZ_JADEXP010000124.1"/>
</dbReference>
<dbReference type="Pfam" id="PF00425">
    <property type="entry name" value="Chorismate_bind"/>
    <property type="match status" value="1"/>
</dbReference>
<dbReference type="PANTHER" id="PTHR42839:SF2">
    <property type="entry name" value="ISOCHORISMATE SYNTHASE ENTC"/>
    <property type="match status" value="1"/>
</dbReference>
<dbReference type="Proteomes" id="UP000615026">
    <property type="component" value="Unassembled WGS sequence"/>
</dbReference>
<comment type="catalytic activity">
    <reaction evidence="1">
        <text>chorismate = isochorismate</text>
        <dbReference type="Rhea" id="RHEA:18985"/>
        <dbReference type="ChEBI" id="CHEBI:29748"/>
        <dbReference type="ChEBI" id="CHEBI:29780"/>
        <dbReference type="EC" id="5.4.4.2"/>
    </reaction>
</comment>
<accession>A0A929FAB7</accession>